<evidence type="ECO:0000313" key="2">
    <source>
        <dbReference type="EMBL" id="MBB4011233.1"/>
    </source>
</evidence>
<protein>
    <submittedName>
        <fullName evidence="2">Uncharacterized protein</fullName>
    </submittedName>
</protein>
<dbReference type="RefSeq" id="WP_183631610.1">
    <property type="nucleotide sequence ID" value="NZ_BAABLE010000011.1"/>
</dbReference>
<accession>A0A840BEX4</accession>
<keyword evidence="3" id="KW-1185">Reference proteome</keyword>
<feature type="compositionally biased region" description="Basic and acidic residues" evidence="1">
    <location>
        <begin position="1"/>
        <end position="11"/>
    </location>
</feature>
<gene>
    <name evidence="2" type="ORF">GGR36_000541</name>
</gene>
<proteinExistence type="predicted"/>
<feature type="region of interest" description="Disordered" evidence="1">
    <location>
        <begin position="1"/>
        <end position="33"/>
    </location>
</feature>
<dbReference type="EMBL" id="JACIET010000001">
    <property type="protein sequence ID" value="MBB4011233.1"/>
    <property type="molecule type" value="Genomic_DNA"/>
</dbReference>
<dbReference type="Proteomes" id="UP000561045">
    <property type="component" value="Unassembled WGS sequence"/>
</dbReference>
<comment type="caution">
    <text evidence="2">The sequence shown here is derived from an EMBL/GenBank/DDBJ whole genome shotgun (WGS) entry which is preliminary data.</text>
</comment>
<evidence type="ECO:0000313" key="3">
    <source>
        <dbReference type="Proteomes" id="UP000561045"/>
    </source>
</evidence>
<name>A0A840BEX4_9RHOO</name>
<reference evidence="2 3" key="1">
    <citation type="submission" date="2020-08" db="EMBL/GenBank/DDBJ databases">
        <title>Genomic Encyclopedia of Type Strains, Phase IV (KMG-IV): sequencing the most valuable type-strain genomes for metagenomic binning, comparative biology and taxonomic classification.</title>
        <authorList>
            <person name="Goeker M."/>
        </authorList>
    </citation>
    <scope>NUCLEOTIDE SEQUENCE [LARGE SCALE GENOMIC DNA]</scope>
    <source>
        <strain evidence="2 3">DSM 106739</strain>
    </source>
</reference>
<evidence type="ECO:0000256" key="1">
    <source>
        <dbReference type="SAM" id="MobiDB-lite"/>
    </source>
</evidence>
<dbReference type="AlphaFoldDB" id="A0A840BEX4"/>
<sequence>MKRAAPTHDAETVMPAPTSETVDTGTPPRLKMPPRWIRADRHWWLHLDHGGVARERDGTWFGYPLGWSDARRLGPFENALLAAQAVESAEPEDPGTARSRR</sequence>
<organism evidence="2 3">
    <name type="scientific">Niveibacterium umoris</name>
    <dbReference type="NCBI Taxonomy" id="1193620"/>
    <lineage>
        <taxon>Bacteria</taxon>
        <taxon>Pseudomonadati</taxon>
        <taxon>Pseudomonadota</taxon>
        <taxon>Betaproteobacteria</taxon>
        <taxon>Rhodocyclales</taxon>
        <taxon>Rhodocyclaceae</taxon>
        <taxon>Niveibacterium</taxon>
    </lineage>
</organism>